<comment type="caution">
    <text evidence="2">The sequence shown here is derived from an EMBL/GenBank/DDBJ whole genome shotgun (WGS) entry which is preliminary data.</text>
</comment>
<feature type="transmembrane region" description="Helical" evidence="1">
    <location>
        <begin position="48"/>
        <end position="70"/>
    </location>
</feature>
<protein>
    <submittedName>
        <fullName evidence="2">Uncharacterized protein</fullName>
    </submittedName>
</protein>
<evidence type="ECO:0000313" key="2">
    <source>
        <dbReference type="EMBL" id="KAF9603155.1"/>
    </source>
</evidence>
<dbReference type="EMBL" id="JADFTS010000006">
    <property type="protein sequence ID" value="KAF9603155.1"/>
    <property type="molecule type" value="Genomic_DNA"/>
</dbReference>
<evidence type="ECO:0000256" key="1">
    <source>
        <dbReference type="SAM" id="Phobius"/>
    </source>
</evidence>
<feature type="transmembrane region" description="Helical" evidence="1">
    <location>
        <begin position="130"/>
        <end position="152"/>
    </location>
</feature>
<keyword evidence="1" id="KW-0472">Membrane</keyword>
<gene>
    <name evidence="2" type="ORF">IFM89_034165</name>
</gene>
<evidence type="ECO:0000313" key="3">
    <source>
        <dbReference type="Proteomes" id="UP000631114"/>
    </source>
</evidence>
<sequence>MEKEKLSDVLSVILRAIIFCILGCALFAAGLSRIILHRGDHADISTIITGGLIFVCLGLFLLSLFASLAYGQCSGRYATNTPLDELEPSSEKIWFSLFMGAMFCLSASGFLTILWGVFSIIDSPLKAKYVLNMIMVMVVGLLMFVFPIGLFAQLLPTVQSLSKISPSPRAVKDSHSLLPS</sequence>
<reference evidence="2 3" key="1">
    <citation type="submission" date="2020-10" db="EMBL/GenBank/DDBJ databases">
        <title>The Coptis chinensis genome and diversification of protoberbering-type alkaloids.</title>
        <authorList>
            <person name="Wang B."/>
            <person name="Shu S."/>
            <person name="Song C."/>
            <person name="Liu Y."/>
        </authorList>
    </citation>
    <scope>NUCLEOTIDE SEQUENCE [LARGE SCALE GENOMIC DNA]</scope>
    <source>
        <strain evidence="2">HL-2020</strain>
        <tissue evidence="2">Leaf</tissue>
    </source>
</reference>
<keyword evidence="3" id="KW-1185">Reference proteome</keyword>
<dbReference type="Proteomes" id="UP000631114">
    <property type="component" value="Unassembled WGS sequence"/>
</dbReference>
<name>A0A835HLQ0_9MAGN</name>
<organism evidence="2 3">
    <name type="scientific">Coptis chinensis</name>
    <dbReference type="NCBI Taxonomy" id="261450"/>
    <lineage>
        <taxon>Eukaryota</taxon>
        <taxon>Viridiplantae</taxon>
        <taxon>Streptophyta</taxon>
        <taxon>Embryophyta</taxon>
        <taxon>Tracheophyta</taxon>
        <taxon>Spermatophyta</taxon>
        <taxon>Magnoliopsida</taxon>
        <taxon>Ranunculales</taxon>
        <taxon>Ranunculaceae</taxon>
        <taxon>Coptidoideae</taxon>
        <taxon>Coptis</taxon>
    </lineage>
</organism>
<keyword evidence="1" id="KW-0812">Transmembrane</keyword>
<dbReference type="AlphaFoldDB" id="A0A835HLQ0"/>
<keyword evidence="1" id="KW-1133">Transmembrane helix</keyword>
<feature type="transmembrane region" description="Helical" evidence="1">
    <location>
        <begin position="93"/>
        <end position="118"/>
    </location>
</feature>
<accession>A0A835HLQ0</accession>
<dbReference type="OrthoDB" id="1991357at2759"/>
<feature type="transmembrane region" description="Helical" evidence="1">
    <location>
        <begin position="12"/>
        <end position="36"/>
    </location>
</feature>
<proteinExistence type="predicted"/>